<protein>
    <submittedName>
        <fullName evidence="1">Selenium cofactor biosynthesis protein YqeC</fullName>
    </submittedName>
</protein>
<dbReference type="EMBL" id="JAWONS010000002">
    <property type="protein sequence ID" value="MDW2795973.1"/>
    <property type="molecule type" value="Genomic_DNA"/>
</dbReference>
<reference evidence="1 2" key="1">
    <citation type="submission" date="2023-10" db="EMBL/GenBank/DDBJ databases">
        <title>A novel Glycoside Hydrolase 43-Like Enzyme from Clostrdium boliviensis is an Endo-xylanase, and a Candidate for Xylooligosaccharides Production from Different Xylan Substrates.</title>
        <authorList>
            <person name="Alvarez M.T."/>
            <person name="Rocabado-Villegas L.R."/>
            <person name="Salas-Veizaga D.M."/>
            <person name="Linares-Pasten J.A."/>
            <person name="Gudmundsdottir E.E."/>
            <person name="Hreggvidsson G.O."/>
            <person name="Adlercreutz P."/>
            <person name="Nordberg Karlsson E."/>
        </authorList>
    </citation>
    <scope>NUCLEOTIDE SEQUENCE [LARGE SCALE GENOMIC DNA]</scope>
    <source>
        <strain evidence="1 2">E-1</strain>
    </source>
</reference>
<evidence type="ECO:0000313" key="2">
    <source>
        <dbReference type="Proteomes" id="UP001276854"/>
    </source>
</evidence>
<dbReference type="CDD" id="cd01983">
    <property type="entry name" value="SIMIBI"/>
    <property type="match status" value="1"/>
</dbReference>
<proteinExistence type="predicted"/>
<accession>A0ABU4GGA1</accession>
<dbReference type="RefSeq" id="WP_318062256.1">
    <property type="nucleotide sequence ID" value="NZ_JAWONS010000002.1"/>
</dbReference>
<dbReference type="SUPFAM" id="SSF53623">
    <property type="entry name" value="MurD-like peptide ligases, catalytic domain"/>
    <property type="match status" value="1"/>
</dbReference>
<sequence length="278" mass="30560">MELKSVYAFEESDGKIKLKKKNSLWEALSLSIKEPEIIAFTGGGGKTTAMFSLAEELAGCGKRVIVTTSTHIYRPVDRVVAEAADYKTVSDFLAVNKEHFSSPSGWTLVTGQHAREGKLKGMELAELEKLVQLCDVLLVEADGAKCHPIKIPRTGEPVLPKNTYAVIGCVGLTCIGEPWEEACFRYELAPCIFGSRTMEDRITPDAVSQILTSINGTRKGAESMEYRILFNQADSEIRLSHAQEAAEAMGKQWAQYCAVTSFHTNGNEYTGTRKGLTR</sequence>
<comment type="caution">
    <text evidence="1">The sequence shown here is derived from an EMBL/GenBank/DDBJ whole genome shotgun (WGS) entry which is preliminary data.</text>
</comment>
<dbReference type="InterPro" id="IPR036565">
    <property type="entry name" value="Mur-like_cat_sf"/>
</dbReference>
<evidence type="ECO:0000313" key="1">
    <source>
        <dbReference type="EMBL" id="MDW2795973.1"/>
    </source>
</evidence>
<gene>
    <name evidence="1" type="primary">yqeC</name>
    <name evidence="1" type="ORF">RZO55_00030</name>
</gene>
<dbReference type="InterPro" id="IPR017587">
    <property type="entry name" value="YqeC"/>
</dbReference>
<dbReference type="Proteomes" id="UP001276854">
    <property type="component" value="Unassembled WGS sequence"/>
</dbReference>
<keyword evidence="2" id="KW-1185">Reference proteome</keyword>
<name>A0ABU4GGA1_9CLOT</name>
<dbReference type="Pfam" id="PF19842">
    <property type="entry name" value="YqeC"/>
    <property type="match status" value="1"/>
</dbReference>
<dbReference type="NCBIfam" id="TIGR03172">
    <property type="entry name" value="selenium cofactor biosynthesis protein YqeC"/>
    <property type="match status" value="1"/>
</dbReference>
<organism evidence="1 2">
    <name type="scientific">Clostridium boliviensis</name>
    <dbReference type="NCBI Taxonomy" id="318465"/>
    <lineage>
        <taxon>Bacteria</taxon>
        <taxon>Bacillati</taxon>
        <taxon>Bacillota</taxon>
        <taxon>Clostridia</taxon>
        <taxon>Eubacteriales</taxon>
        <taxon>Clostridiaceae</taxon>
        <taxon>Clostridium</taxon>
    </lineage>
</organism>